<evidence type="ECO:0000256" key="5">
    <source>
        <dbReference type="ARBA" id="ARBA00022723"/>
    </source>
</evidence>
<comment type="similarity">
    <text evidence="3">Belongs to the HARBI1 family.</text>
</comment>
<dbReference type="InterPro" id="IPR024752">
    <property type="entry name" value="Myb/SANT-like_dom"/>
</dbReference>
<dbReference type="GO" id="GO:0004518">
    <property type="term" value="F:nuclease activity"/>
    <property type="evidence" value="ECO:0007669"/>
    <property type="project" value="UniProtKB-KW"/>
</dbReference>
<dbReference type="GO" id="GO:0005634">
    <property type="term" value="C:nucleus"/>
    <property type="evidence" value="ECO:0007669"/>
    <property type="project" value="UniProtKB-SubCell"/>
</dbReference>
<organism evidence="10 11">
    <name type="scientific">Punica granatum</name>
    <name type="common">Pomegranate</name>
    <dbReference type="NCBI Taxonomy" id="22663"/>
    <lineage>
        <taxon>Eukaryota</taxon>
        <taxon>Viridiplantae</taxon>
        <taxon>Streptophyta</taxon>
        <taxon>Embryophyta</taxon>
        <taxon>Tracheophyta</taxon>
        <taxon>Spermatophyta</taxon>
        <taxon>Magnoliopsida</taxon>
        <taxon>eudicotyledons</taxon>
        <taxon>Gunneridae</taxon>
        <taxon>Pentapetalae</taxon>
        <taxon>rosids</taxon>
        <taxon>malvids</taxon>
        <taxon>Myrtales</taxon>
        <taxon>Lythraceae</taxon>
        <taxon>Punica</taxon>
    </lineage>
</organism>
<evidence type="ECO:0000256" key="3">
    <source>
        <dbReference type="ARBA" id="ARBA00006958"/>
    </source>
</evidence>
<dbReference type="EMBL" id="PGOL01001927">
    <property type="protein sequence ID" value="PKI52500.1"/>
    <property type="molecule type" value="Genomic_DNA"/>
</dbReference>
<evidence type="ECO:0000256" key="1">
    <source>
        <dbReference type="ARBA" id="ARBA00001968"/>
    </source>
</evidence>
<dbReference type="GO" id="GO:0016787">
    <property type="term" value="F:hydrolase activity"/>
    <property type="evidence" value="ECO:0007669"/>
    <property type="project" value="UniProtKB-KW"/>
</dbReference>
<feature type="domain" description="DDE Tnp4" evidence="9">
    <location>
        <begin position="7"/>
        <end position="100"/>
    </location>
</feature>
<evidence type="ECO:0000259" key="9">
    <source>
        <dbReference type="Pfam" id="PF13359"/>
    </source>
</evidence>
<evidence type="ECO:0000313" key="11">
    <source>
        <dbReference type="Proteomes" id="UP000233551"/>
    </source>
</evidence>
<dbReference type="Proteomes" id="UP000233551">
    <property type="component" value="Unassembled WGS sequence"/>
</dbReference>
<dbReference type="Pfam" id="PF13359">
    <property type="entry name" value="DDE_Tnp_4"/>
    <property type="match status" value="1"/>
</dbReference>
<evidence type="ECO:0000259" key="8">
    <source>
        <dbReference type="Pfam" id="PF12776"/>
    </source>
</evidence>
<dbReference type="PANTHER" id="PTHR22930">
    <property type="match status" value="1"/>
</dbReference>
<reference evidence="10 11" key="1">
    <citation type="submission" date="2017-11" db="EMBL/GenBank/DDBJ databases">
        <title>De-novo sequencing of pomegranate (Punica granatum L.) genome.</title>
        <authorList>
            <person name="Akparov Z."/>
            <person name="Amiraslanov A."/>
            <person name="Hajiyeva S."/>
            <person name="Abbasov M."/>
            <person name="Kaur K."/>
            <person name="Hamwieh A."/>
            <person name="Solovyev V."/>
            <person name="Salamov A."/>
            <person name="Braich B."/>
            <person name="Kosarev P."/>
            <person name="Mahmoud A."/>
            <person name="Hajiyev E."/>
            <person name="Babayeva S."/>
            <person name="Izzatullayeva V."/>
            <person name="Mammadov A."/>
            <person name="Mammadov A."/>
            <person name="Sharifova S."/>
            <person name="Ojaghi J."/>
            <person name="Eynullazada K."/>
            <person name="Bayramov B."/>
            <person name="Abdulazimova A."/>
            <person name="Shahmuradov I."/>
        </authorList>
    </citation>
    <scope>NUCLEOTIDE SEQUENCE [LARGE SCALE GENOMIC DNA]</scope>
    <source>
        <strain evidence="11">cv. AG2017</strain>
        <tissue evidence="10">Leaf</tissue>
    </source>
</reference>
<dbReference type="PANTHER" id="PTHR22930:SF251">
    <property type="entry name" value="DDE TNP4 DOMAIN-CONTAINING PROTEIN"/>
    <property type="match status" value="1"/>
</dbReference>
<dbReference type="InterPro" id="IPR045249">
    <property type="entry name" value="HARBI1-like"/>
</dbReference>
<feature type="domain" description="Myb/SANT-like" evidence="8">
    <location>
        <begin position="111"/>
        <end position="194"/>
    </location>
</feature>
<evidence type="ECO:0000256" key="6">
    <source>
        <dbReference type="ARBA" id="ARBA00022801"/>
    </source>
</evidence>
<evidence type="ECO:0000313" key="10">
    <source>
        <dbReference type="EMBL" id="PKI52500.1"/>
    </source>
</evidence>
<comment type="cofactor">
    <cofactor evidence="1">
        <name>a divalent metal cation</name>
        <dbReference type="ChEBI" id="CHEBI:60240"/>
    </cofactor>
</comment>
<evidence type="ECO:0000256" key="4">
    <source>
        <dbReference type="ARBA" id="ARBA00022722"/>
    </source>
</evidence>
<dbReference type="STRING" id="22663.A0A2I0J9D3"/>
<keyword evidence="5" id="KW-0479">Metal-binding</keyword>
<proteinExistence type="inferred from homology"/>
<name>A0A2I0J9D3_PUNGR</name>
<protein>
    <recommendedName>
        <fullName evidence="12">DDE Tnp4 domain-containing protein</fullName>
    </recommendedName>
</protein>
<comment type="caution">
    <text evidence="10">The sequence shown here is derived from an EMBL/GenBank/DDBJ whole genome shotgun (WGS) entry which is preliminary data.</text>
</comment>
<dbReference type="GO" id="GO:0046872">
    <property type="term" value="F:metal ion binding"/>
    <property type="evidence" value="ECO:0007669"/>
    <property type="project" value="UniProtKB-KW"/>
</dbReference>
<evidence type="ECO:0000256" key="7">
    <source>
        <dbReference type="ARBA" id="ARBA00023242"/>
    </source>
</evidence>
<keyword evidence="11" id="KW-1185">Reference proteome</keyword>
<dbReference type="AlphaFoldDB" id="A0A2I0J9D3"/>
<keyword evidence="4" id="KW-0540">Nuclease</keyword>
<sequence length="195" mass="22094">MNCIGAIDGTHVFACVPSSVRGAYRDRNNEITQNVLAACSHDMMFTYVVTGWEGSSHDSRILSDAATLELFPASYGEQYYVVDAGFPNIPGYLAPCKGQRVIQSTSRIRSLENVFITILLEKFTRTHTTYWKAKDWEQMNKELEEQFPGTILDANKLLQKLRRLRIQYTQFTELIGHTGVCWDETTNTVKANADV</sequence>
<evidence type="ECO:0008006" key="12">
    <source>
        <dbReference type="Google" id="ProtNLM"/>
    </source>
</evidence>
<keyword evidence="7" id="KW-0539">Nucleus</keyword>
<comment type="subcellular location">
    <subcellularLocation>
        <location evidence="2">Nucleus</location>
    </subcellularLocation>
</comment>
<keyword evidence="6" id="KW-0378">Hydrolase</keyword>
<gene>
    <name evidence="10" type="ORF">CRG98_027072</name>
</gene>
<evidence type="ECO:0000256" key="2">
    <source>
        <dbReference type="ARBA" id="ARBA00004123"/>
    </source>
</evidence>
<dbReference type="InterPro" id="IPR027806">
    <property type="entry name" value="HARBI1_dom"/>
</dbReference>
<accession>A0A2I0J9D3</accession>
<dbReference type="Pfam" id="PF12776">
    <property type="entry name" value="Myb_DNA-bind_3"/>
    <property type="match status" value="1"/>
</dbReference>